<accession>A0ABZ2KXG4</accession>
<dbReference type="EMBL" id="CP089983">
    <property type="protein sequence ID" value="WXB01706.1"/>
    <property type="molecule type" value="Genomic_DNA"/>
</dbReference>
<evidence type="ECO:0000313" key="2">
    <source>
        <dbReference type="Proteomes" id="UP001374803"/>
    </source>
</evidence>
<sequence>MATLPRHEPLSVDALVDALHRDGLQPCDAWLEFQARYAGYEENLGNESAIWGIVHRDPFYLAANEVVAGQVRGRVVVMCADVHPSFEYSLYENGEFYVCGWFGRSETFDYKVERMAVVWEANEERAWVSGEAFAPRSPNAMRALLGQFGAEKVPEASDRFYTTWRATDIIAFESQDDRPGILVAADAREWIAEYARKINEEVS</sequence>
<dbReference type="Proteomes" id="UP001374803">
    <property type="component" value="Chromosome"/>
</dbReference>
<evidence type="ECO:0000313" key="1">
    <source>
        <dbReference type="EMBL" id="WXB01706.1"/>
    </source>
</evidence>
<gene>
    <name evidence="1" type="ORF">LVJ94_32915</name>
</gene>
<organism evidence="1 2">
    <name type="scientific">Pendulispora rubella</name>
    <dbReference type="NCBI Taxonomy" id="2741070"/>
    <lineage>
        <taxon>Bacteria</taxon>
        <taxon>Pseudomonadati</taxon>
        <taxon>Myxococcota</taxon>
        <taxon>Myxococcia</taxon>
        <taxon>Myxococcales</taxon>
        <taxon>Sorangiineae</taxon>
        <taxon>Pendulisporaceae</taxon>
        <taxon>Pendulispora</taxon>
    </lineage>
</organism>
<dbReference type="RefSeq" id="WP_394831323.1">
    <property type="nucleotide sequence ID" value="NZ_CP089929.1"/>
</dbReference>
<keyword evidence="2" id="KW-1185">Reference proteome</keyword>
<reference evidence="1" key="1">
    <citation type="submission" date="2021-12" db="EMBL/GenBank/DDBJ databases">
        <title>Discovery of the Pendulisporaceae a myxobacterial family with distinct sporulation behavior and unique specialized metabolism.</title>
        <authorList>
            <person name="Garcia R."/>
            <person name="Popoff A."/>
            <person name="Bader C.D."/>
            <person name="Loehr J."/>
            <person name="Walesch S."/>
            <person name="Walt C."/>
            <person name="Boldt J."/>
            <person name="Bunk B."/>
            <person name="Haeckl F.J.F.P.J."/>
            <person name="Gunesch A.P."/>
            <person name="Birkelbach J."/>
            <person name="Nuebel U."/>
            <person name="Pietschmann T."/>
            <person name="Bach T."/>
            <person name="Mueller R."/>
        </authorList>
    </citation>
    <scope>NUCLEOTIDE SEQUENCE</scope>
    <source>
        <strain evidence="1">MSr11367</strain>
    </source>
</reference>
<proteinExistence type="predicted"/>
<protein>
    <submittedName>
        <fullName evidence="1">Uncharacterized protein</fullName>
    </submittedName>
</protein>
<name>A0ABZ2KXG4_9BACT</name>